<dbReference type="RefSeq" id="WP_036656325.1">
    <property type="nucleotide sequence ID" value="NZ_JQCR01000003.1"/>
</dbReference>
<name>A0A098M5Z8_9BACL</name>
<protein>
    <submittedName>
        <fullName evidence="1">Uncharacterized protein</fullName>
    </submittedName>
</protein>
<dbReference type="EMBL" id="JQCR01000003">
    <property type="protein sequence ID" value="KGE17446.1"/>
    <property type="molecule type" value="Genomic_DNA"/>
</dbReference>
<organism evidence="1 2">
    <name type="scientific">Paenibacillus wynnii</name>
    <dbReference type="NCBI Taxonomy" id="268407"/>
    <lineage>
        <taxon>Bacteria</taxon>
        <taxon>Bacillati</taxon>
        <taxon>Bacillota</taxon>
        <taxon>Bacilli</taxon>
        <taxon>Bacillales</taxon>
        <taxon>Paenibacillaceae</taxon>
        <taxon>Paenibacillus</taxon>
    </lineage>
</organism>
<dbReference type="OrthoDB" id="1937736at2"/>
<evidence type="ECO:0000313" key="2">
    <source>
        <dbReference type="Proteomes" id="UP000029734"/>
    </source>
</evidence>
<proteinExistence type="predicted"/>
<dbReference type="AlphaFoldDB" id="A0A098M5Z8"/>
<keyword evidence="2" id="KW-1185">Reference proteome</keyword>
<accession>A0A098M5Z8</accession>
<sequence length="251" mass="28920">MGIIRKQLFLTLVLLIGGFQQPGYCSAVSTDKSDHKSSLFALLYPYVNAAITEYYGRPKQYMNEEITKVRHVGGNQTKYHYFVDVKLDTFEHAHNPPYGQDLLTFEVKLGKATLVAYDHKGDAWEEKIKIFKKTVLQDIEKTFALDFTHYRKYDYGLLFQEAQHNAEMKPLLDISDNIMNNSLRVKGAYVNVTAPWVFLRNNEGYIVYKKTDGMNVVIRVVKIAGVWSIMGEVSKQGVQMKPELLWYMQAL</sequence>
<dbReference type="Proteomes" id="UP000029734">
    <property type="component" value="Unassembled WGS sequence"/>
</dbReference>
<reference evidence="1 2" key="1">
    <citation type="submission" date="2014-08" db="EMBL/GenBank/DDBJ databases">
        <authorList>
            <person name="den Bakker H.C."/>
        </authorList>
    </citation>
    <scope>NUCLEOTIDE SEQUENCE [LARGE SCALE GENOMIC DNA]</scope>
    <source>
        <strain evidence="1 2">DSM 18334</strain>
    </source>
</reference>
<gene>
    <name evidence="1" type="ORF">PWYN_22855</name>
</gene>
<dbReference type="STRING" id="268407.PWYN_22855"/>
<evidence type="ECO:0000313" key="1">
    <source>
        <dbReference type="EMBL" id="KGE17446.1"/>
    </source>
</evidence>
<dbReference type="InterPro" id="IPR024984">
    <property type="entry name" value="DUF3888"/>
</dbReference>
<comment type="caution">
    <text evidence="1">The sequence shown here is derived from an EMBL/GenBank/DDBJ whole genome shotgun (WGS) entry which is preliminary data.</text>
</comment>
<dbReference type="eggNOG" id="ENOG50330ED">
    <property type="taxonomic scope" value="Bacteria"/>
</dbReference>
<dbReference type="Pfam" id="PF13027">
    <property type="entry name" value="DUF3888"/>
    <property type="match status" value="1"/>
</dbReference>
<reference evidence="1 2" key="2">
    <citation type="submission" date="2014-10" db="EMBL/GenBank/DDBJ databases">
        <title>Comparative genomics of the Paenibacillus odorifer group.</title>
        <authorList>
            <person name="Tsai Y.-C."/>
            <person name="Martin N."/>
            <person name="Korlach J."/>
            <person name="Wiedmann M."/>
        </authorList>
    </citation>
    <scope>NUCLEOTIDE SEQUENCE [LARGE SCALE GENOMIC DNA]</scope>
    <source>
        <strain evidence="1 2">DSM 18334</strain>
    </source>
</reference>